<organism evidence="3 4">
    <name type="scientific">Spirosoma arboris</name>
    <dbReference type="NCBI Taxonomy" id="2682092"/>
    <lineage>
        <taxon>Bacteria</taxon>
        <taxon>Pseudomonadati</taxon>
        <taxon>Bacteroidota</taxon>
        <taxon>Cytophagia</taxon>
        <taxon>Cytophagales</taxon>
        <taxon>Cytophagaceae</taxon>
        <taxon>Spirosoma</taxon>
    </lineage>
</organism>
<name>A0A7K1SRE2_9BACT</name>
<sequence>MNQSFQELTDSQWQIIEKLLDDQRQRWHTLRTIINAILWLNYTGLQWRELNKLTGAQLPWQSVYYHFRQFKLKGMWEQILDSLVVKERKRQQRAMTPSLLAIDSQSVKIMQFIEEDTGLDANKRINGRKRSIAVDRLGLPWALAVTGAHVSDNEAGELIVDRRQSASFRSNCG</sequence>
<dbReference type="Proteomes" id="UP000436006">
    <property type="component" value="Unassembled WGS sequence"/>
</dbReference>
<accession>A0A7K1SRE2</accession>
<comment type="caution">
    <text evidence="3">The sequence shown here is derived from an EMBL/GenBank/DDBJ whole genome shotgun (WGS) entry which is preliminary data.</text>
</comment>
<dbReference type="Pfam" id="PF01609">
    <property type="entry name" value="DDE_Tnp_1"/>
    <property type="match status" value="1"/>
</dbReference>
<gene>
    <name evidence="3" type="ORF">GO755_40270</name>
</gene>
<dbReference type="RefSeq" id="WP_157591107.1">
    <property type="nucleotide sequence ID" value="NZ_WPIN01000039.1"/>
</dbReference>
<feature type="domain" description="Transposase IS4-like" evidence="1">
    <location>
        <begin position="97"/>
        <end position="162"/>
    </location>
</feature>
<keyword evidence="4" id="KW-1185">Reference proteome</keyword>
<dbReference type="PANTHER" id="PTHR30007">
    <property type="entry name" value="PHP DOMAIN PROTEIN"/>
    <property type="match status" value="1"/>
</dbReference>
<dbReference type="GO" id="GO:0004803">
    <property type="term" value="F:transposase activity"/>
    <property type="evidence" value="ECO:0007669"/>
    <property type="project" value="InterPro"/>
</dbReference>
<dbReference type="EMBL" id="WPIN01000039">
    <property type="protein sequence ID" value="MVM36310.1"/>
    <property type="molecule type" value="Genomic_DNA"/>
</dbReference>
<evidence type="ECO:0000259" key="1">
    <source>
        <dbReference type="Pfam" id="PF01609"/>
    </source>
</evidence>
<protein>
    <submittedName>
        <fullName evidence="3">IS5 family transposase</fullName>
    </submittedName>
</protein>
<dbReference type="AlphaFoldDB" id="A0A7K1SRE2"/>
<evidence type="ECO:0000313" key="3">
    <source>
        <dbReference type="EMBL" id="MVM36310.1"/>
    </source>
</evidence>
<reference evidence="3 4" key="1">
    <citation type="submission" date="2019-12" db="EMBL/GenBank/DDBJ databases">
        <title>Spirosoma sp. HMF4905 genome sequencing and assembly.</title>
        <authorList>
            <person name="Kang H."/>
            <person name="Cha I."/>
            <person name="Kim H."/>
            <person name="Joh K."/>
        </authorList>
    </citation>
    <scope>NUCLEOTIDE SEQUENCE [LARGE SCALE GENOMIC DNA]</scope>
    <source>
        <strain evidence="3 4">HMF4905</strain>
    </source>
</reference>
<dbReference type="GO" id="GO:0003677">
    <property type="term" value="F:DNA binding"/>
    <property type="evidence" value="ECO:0007669"/>
    <property type="project" value="InterPro"/>
</dbReference>
<feature type="domain" description="Insertion element IS402-like" evidence="2">
    <location>
        <begin position="8"/>
        <end position="79"/>
    </location>
</feature>
<dbReference type="InterPro" id="IPR002559">
    <property type="entry name" value="Transposase_11"/>
</dbReference>
<evidence type="ECO:0000313" key="4">
    <source>
        <dbReference type="Proteomes" id="UP000436006"/>
    </source>
</evidence>
<dbReference type="Pfam" id="PF13340">
    <property type="entry name" value="DUF4096"/>
    <property type="match status" value="1"/>
</dbReference>
<dbReference type="PANTHER" id="PTHR30007:SF0">
    <property type="entry name" value="TRANSPOSASE"/>
    <property type="match status" value="1"/>
</dbReference>
<dbReference type="NCBIfam" id="NF033580">
    <property type="entry name" value="transpos_IS5_3"/>
    <property type="match status" value="1"/>
</dbReference>
<dbReference type="InterPro" id="IPR025161">
    <property type="entry name" value="IS402-like_dom"/>
</dbReference>
<dbReference type="GO" id="GO:0006313">
    <property type="term" value="P:DNA transposition"/>
    <property type="evidence" value="ECO:0007669"/>
    <property type="project" value="InterPro"/>
</dbReference>
<proteinExistence type="predicted"/>
<evidence type="ECO:0000259" key="2">
    <source>
        <dbReference type="Pfam" id="PF13340"/>
    </source>
</evidence>